<comment type="caution">
    <text evidence="5">The sequence shown here is derived from an EMBL/GenBank/DDBJ whole genome shotgun (WGS) entry which is preliminary data.</text>
</comment>
<reference evidence="5 6" key="1">
    <citation type="submission" date="2014-08" db="EMBL/GenBank/DDBJ databases">
        <title>Chaperone-usher fimbriae in a diverse selection of Gallibacterium genomes.</title>
        <authorList>
            <person name="Kudirkiene E."/>
            <person name="Bager R.J."/>
            <person name="Johnson T.J."/>
            <person name="Bojesen A.M."/>
        </authorList>
    </citation>
    <scope>NUCLEOTIDE SEQUENCE [LARGE SCALE GENOMIC DNA]</scope>
    <source>
        <strain evidence="5 6">CCM5976</strain>
    </source>
</reference>
<dbReference type="GeneID" id="77263103"/>
<dbReference type="GO" id="GO:0005737">
    <property type="term" value="C:cytoplasm"/>
    <property type="evidence" value="ECO:0007669"/>
    <property type="project" value="UniProtKB-SubCell"/>
</dbReference>
<dbReference type="Proteomes" id="UP000030418">
    <property type="component" value="Unassembled WGS sequence"/>
</dbReference>
<proteinExistence type="inferred from homology"/>
<dbReference type="GO" id="GO:0051224">
    <property type="term" value="P:negative regulation of protein transport"/>
    <property type="evidence" value="ECO:0007669"/>
    <property type="project" value="UniProtKB-UniRule"/>
</dbReference>
<evidence type="ECO:0000256" key="3">
    <source>
        <dbReference type="ARBA" id="ARBA00023186"/>
    </source>
</evidence>
<keyword evidence="6" id="KW-1185">Reference proteome</keyword>
<sequence>MTENISMENAQEWHVCGVVVQGRPEKLDQISAALLAVPHTEIHGSDPKLGKLVVVMQSHNQRILLENMENARNIDGVINVSLVYHQQDLGE</sequence>
<comment type="similarity">
    <text evidence="4">Belongs to the NapD family.</text>
</comment>
<evidence type="ECO:0000256" key="1">
    <source>
        <dbReference type="ARBA" id="ARBA00004496"/>
    </source>
</evidence>
<comment type="subcellular location">
    <subcellularLocation>
        <location evidence="1 4">Cytoplasm</location>
    </subcellularLocation>
</comment>
<comment type="function">
    <text evidence="4">Chaperone for NapA, the catalytic subunit of the periplasmic nitrate reductase. It binds directly and specifically to the twin-arginine signal peptide of NapA, preventing premature interaction with the Tat translocase and premature export.</text>
</comment>
<evidence type="ECO:0000256" key="2">
    <source>
        <dbReference type="ARBA" id="ARBA00022490"/>
    </source>
</evidence>
<evidence type="ECO:0000313" key="5">
    <source>
        <dbReference type="EMBL" id="KGQ32797.1"/>
    </source>
</evidence>
<dbReference type="PANTHER" id="PTHR38603:SF1">
    <property type="entry name" value="CHAPERONE NAPD"/>
    <property type="match status" value="1"/>
</dbReference>
<dbReference type="AlphaFoldDB" id="A0A0A2XPA2"/>
<gene>
    <name evidence="4" type="primary">napD</name>
    <name evidence="5" type="ORF">P375_04375</name>
</gene>
<dbReference type="HAMAP" id="MF_02200">
    <property type="entry name" value="NapD"/>
    <property type="match status" value="1"/>
</dbReference>
<dbReference type="InterPro" id="IPR005623">
    <property type="entry name" value="Chaperone_NapD_NO3_reduct"/>
</dbReference>
<accession>A0A0A2XPA2</accession>
<dbReference type="FunFam" id="3.30.70.920:FF:000004">
    <property type="entry name" value="Chaperone NapD"/>
    <property type="match status" value="1"/>
</dbReference>
<protein>
    <recommendedName>
        <fullName evidence="4">Chaperone NapD</fullName>
    </recommendedName>
    <alternativeName>
        <fullName evidence="4">NapA signal peptide-binding chaperone NapD</fullName>
    </alternativeName>
</protein>
<dbReference type="GO" id="GO:0005048">
    <property type="term" value="F:signal sequence binding"/>
    <property type="evidence" value="ECO:0007669"/>
    <property type="project" value="UniProtKB-UniRule"/>
</dbReference>
<keyword evidence="3 4" id="KW-0143">Chaperone</keyword>
<dbReference type="PANTHER" id="PTHR38603">
    <property type="entry name" value="CHAPERONE NAPD"/>
    <property type="match status" value="1"/>
</dbReference>
<evidence type="ECO:0000313" key="6">
    <source>
        <dbReference type="Proteomes" id="UP000030418"/>
    </source>
</evidence>
<dbReference type="RefSeq" id="WP_013746041.1">
    <property type="nucleotide sequence ID" value="NZ_JPXY01000018.1"/>
</dbReference>
<comment type="subunit">
    <text evidence="4">Interacts with the cytoplasmic NapA precursor.</text>
</comment>
<dbReference type="Pfam" id="PF03927">
    <property type="entry name" value="NapD"/>
    <property type="match status" value="1"/>
</dbReference>
<name>A0A0A2XPA2_9PAST</name>
<dbReference type="EMBL" id="JPXY01000018">
    <property type="protein sequence ID" value="KGQ32797.1"/>
    <property type="molecule type" value="Genomic_DNA"/>
</dbReference>
<organism evidence="5 6">
    <name type="scientific">Gallibacterium genomosp. 2</name>
    <dbReference type="NCBI Taxonomy" id="155517"/>
    <lineage>
        <taxon>Bacteria</taxon>
        <taxon>Pseudomonadati</taxon>
        <taxon>Pseudomonadota</taxon>
        <taxon>Gammaproteobacteria</taxon>
        <taxon>Pasteurellales</taxon>
        <taxon>Pasteurellaceae</taxon>
        <taxon>Gallibacterium</taxon>
    </lineage>
</organism>
<dbReference type="Gene3D" id="3.30.70.920">
    <property type="match status" value="1"/>
</dbReference>
<keyword evidence="2 4" id="KW-0963">Cytoplasm</keyword>
<evidence type="ECO:0000256" key="4">
    <source>
        <dbReference type="HAMAP-Rule" id="MF_02200"/>
    </source>
</evidence>